<evidence type="ECO:0000313" key="1">
    <source>
        <dbReference type="EMBL" id="KAI5667079.1"/>
    </source>
</evidence>
<gene>
    <name evidence="1" type="ORF">M9H77_16932</name>
</gene>
<proteinExistence type="predicted"/>
<protein>
    <submittedName>
        <fullName evidence="1">Uncharacterized protein</fullName>
    </submittedName>
</protein>
<evidence type="ECO:0000313" key="2">
    <source>
        <dbReference type="Proteomes" id="UP001060085"/>
    </source>
</evidence>
<reference evidence="2" key="1">
    <citation type="journal article" date="2023" name="Nat. Plants">
        <title>Single-cell RNA sequencing provides a high-resolution roadmap for understanding the multicellular compartmentation of specialized metabolism.</title>
        <authorList>
            <person name="Sun S."/>
            <person name="Shen X."/>
            <person name="Li Y."/>
            <person name="Li Y."/>
            <person name="Wang S."/>
            <person name="Li R."/>
            <person name="Zhang H."/>
            <person name="Shen G."/>
            <person name="Guo B."/>
            <person name="Wei J."/>
            <person name="Xu J."/>
            <person name="St-Pierre B."/>
            <person name="Chen S."/>
            <person name="Sun C."/>
        </authorList>
    </citation>
    <scope>NUCLEOTIDE SEQUENCE [LARGE SCALE GENOMIC DNA]</scope>
</reference>
<comment type="caution">
    <text evidence="1">The sequence shown here is derived from an EMBL/GenBank/DDBJ whole genome shotgun (WGS) entry which is preliminary data.</text>
</comment>
<sequence>MEEVPAHITQAQIRFDLEWGSRDVHFSGYKVKKKPLEAWILRAFTGSETDDDLILHARGFIFLLIGGPMLPGFSEIFLVHSRIPTLWPQLMTEIQGDPLAPLGAIWCIAFDCRQLPMHTLATYRDQLDFMPSDQFY</sequence>
<dbReference type="Proteomes" id="UP001060085">
    <property type="component" value="Linkage Group LG04"/>
</dbReference>
<organism evidence="1 2">
    <name type="scientific">Catharanthus roseus</name>
    <name type="common">Madagascar periwinkle</name>
    <name type="synonym">Vinca rosea</name>
    <dbReference type="NCBI Taxonomy" id="4058"/>
    <lineage>
        <taxon>Eukaryota</taxon>
        <taxon>Viridiplantae</taxon>
        <taxon>Streptophyta</taxon>
        <taxon>Embryophyta</taxon>
        <taxon>Tracheophyta</taxon>
        <taxon>Spermatophyta</taxon>
        <taxon>Magnoliopsida</taxon>
        <taxon>eudicotyledons</taxon>
        <taxon>Gunneridae</taxon>
        <taxon>Pentapetalae</taxon>
        <taxon>asterids</taxon>
        <taxon>lamiids</taxon>
        <taxon>Gentianales</taxon>
        <taxon>Apocynaceae</taxon>
        <taxon>Rauvolfioideae</taxon>
        <taxon>Vinceae</taxon>
        <taxon>Catharanthinae</taxon>
        <taxon>Catharanthus</taxon>
    </lineage>
</organism>
<keyword evidence="2" id="KW-1185">Reference proteome</keyword>
<dbReference type="EMBL" id="CM044704">
    <property type="protein sequence ID" value="KAI5667079.1"/>
    <property type="molecule type" value="Genomic_DNA"/>
</dbReference>
<accession>A0ACC0B358</accession>
<name>A0ACC0B358_CATRO</name>